<proteinExistence type="inferred from homology"/>
<evidence type="ECO:0000256" key="3">
    <source>
        <dbReference type="ARBA" id="ARBA00024025"/>
    </source>
</evidence>
<dbReference type="InterPro" id="IPR044542">
    <property type="entry name" value="NAA30-like"/>
</dbReference>
<keyword evidence="2" id="KW-0012">Acyltransferase</keyword>
<dbReference type="PANTHER" id="PTHR45896">
    <property type="entry name" value="N-ALPHA-ACETYLTRANSFERASE 30"/>
    <property type="match status" value="1"/>
</dbReference>
<dbReference type="Proteomes" id="UP000265515">
    <property type="component" value="Unassembled WGS sequence"/>
</dbReference>
<dbReference type="Gramene" id="GBG64891">
    <property type="protein sequence ID" value="GBG64891"/>
    <property type="gene ID" value="CBR_g48357"/>
</dbReference>
<dbReference type="GO" id="GO:0004596">
    <property type="term" value="F:protein-N-terminal amino-acid acetyltransferase activity"/>
    <property type="evidence" value="ECO:0007669"/>
    <property type="project" value="InterPro"/>
</dbReference>
<evidence type="ECO:0000259" key="5">
    <source>
        <dbReference type="PROSITE" id="PS51186"/>
    </source>
</evidence>
<keyword evidence="1" id="KW-0808">Transferase</keyword>
<dbReference type="EMBL" id="BFEA01000055">
    <property type="protein sequence ID" value="GBG64891.1"/>
    <property type="molecule type" value="Genomic_DNA"/>
</dbReference>
<dbReference type="PANTHER" id="PTHR45896:SF1">
    <property type="entry name" value="N-ALPHA-ACETYLTRANSFERASE 30"/>
    <property type="match status" value="1"/>
</dbReference>
<dbReference type="SUPFAM" id="SSF55729">
    <property type="entry name" value="Acyl-CoA N-acyltransferases (Nat)"/>
    <property type="match status" value="1"/>
</dbReference>
<gene>
    <name evidence="6" type="ORF">CBR_g48357</name>
</gene>
<dbReference type="PROSITE" id="PS51186">
    <property type="entry name" value="GNAT"/>
    <property type="match status" value="1"/>
</dbReference>
<protein>
    <recommendedName>
        <fullName evidence="5">N-acetyltransferase domain-containing protein</fullName>
    </recommendedName>
</protein>
<sequence length="295" mass="32350">MASVCSSKDCRGVEDANRASSCHRQMLSSVEAVCVDSLDRLAEASMASHSTLSLTCGSSASVDTSVPISDPNPHAAATADFSDPNPHGANPDLVTEVVNSNAGDLEKPPPPPLPVKISPVEYRQYRDERDLPLIMKIIDEELSEPYSIFTYRYFINQWPQLCYMAFSGGQCIGTVVCKLDQHREMYRGYIAMLVVIKPFRGRGIASELVKRSIETMRLQGSDEVALEAEVTNKAALALYENLGFIKAKRLHRYYLNGVDAFRLKLLFPYSGAQQQQQQAAIQYGGEDGGGQSACA</sequence>
<evidence type="ECO:0000256" key="2">
    <source>
        <dbReference type="ARBA" id="ARBA00023315"/>
    </source>
</evidence>
<dbReference type="InterPro" id="IPR016181">
    <property type="entry name" value="Acyl_CoA_acyltransferase"/>
</dbReference>
<dbReference type="CDD" id="cd04301">
    <property type="entry name" value="NAT_SF"/>
    <property type="match status" value="1"/>
</dbReference>
<dbReference type="AlphaFoldDB" id="A0A388K4B8"/>
<comment type="caution">
    <text evidence="6">The sequence shown here is derived from an EMBL/GenBank/DDBJ whole genome shotgun (WGS) entry which is preliminary data.</text>
</comment>
<evidence type="ECO:0000313" key="6">
    <source>
        <dbReference type="EMBL" id="GBG64891.1"/>
    </source>
</evidence>
<feature type="region of interest" description="Disordered" evidence="4">
    <location>
        <begin position="63"/>
        <end position="93"/>
    </location>
</feature>
<dbReference type="InterPro" id="IPR000182">
    <property type="entry name" value="GNAT_dom"/>
</dbReference>
<dbReference type="STRING" id="69332.A0A388K4B8"/>
<evidence type="ECO:0000256" key="4">
    <source>
        <dbReference type="SAM" id="MobiDB-lite"/>
    </source>
</evidence>
<feature type="domain" description="N-acetyltransferase" evidence="5">
    <location>
        <begin position="120"/>
        <end position="268"/>
    </location>
</feature>
<dbReference type="Pfam" id="PF00583">
    <property type="entry name" value="Acetyltransf_1"/>
    <property type="match status" value="1"/>
</dbReference>
<evidence type="ECO:0000313" key="7">
    <source>
        <dbReference type="Proteomes" id="UP000265515"/>
    </source>
</evidence>
<evidence type="ECO:0000256" key="1">
    <source>
        <dbReference type="ARBA" id="ARBA00022679"/>
    </source>
</evidence>
<dbReference type="GO" id="GO:0031417">
    <property type="term" value="C:NatC complex"/>
    <property type="evidence" value="ECO:0007669"/>
    <property type="project" value="TreeGrafter"/>
</dbReference>
<dbReference type="Gene3D" id="3.40.630.30">
    <property type="match status" value="1"/>
</dbReference>
<organism evidence="6 7">
    <name type="scientific">Chara braunii</name>
    <name type="common">Braun's stonewort</name>
    <dbReference type="NCBI Taxonomy" id="69332"/>
    <lineage>
        <taxon>Eukaryota</taxon>
        <taxon>Viridiplantae</taxon>
        <taxon>Streptophyta</taxon>
        <taxon>Charophyceae</taxon>
        <taxon>Charales</taxon>
        <taxon>Characeae</taxon>
        <taxon>Chara</taxon>
    </lineage>
</organism>
<accession>A0A388K4B8</accession>
<dbReference type="OrthoDB" id="249099at2759"/>
<name>A0A388K4B8_CHABU</name>
<keyword evidence="7" id="KW-1185">Reference proteome</keyword>
<comment type="similarity">
    <text evidence="3">Belongs to the acetyltransferase family. MAK3 subfamily.</text>
</comment>
<reference evidence="6 7" key="1">
    <citation type="journal article" date="2018" name="Cell">
        <title>The Chara Genome: Secondary Complexity and Implications for Plant Terrestrialization.</title>
        <authorList>
            <person name="Nishiyama T."/>
            <person name="Sakayama H."/>
            <person name="Vries J.D."/>
            <person name="Buschmann H."/>
            <person name="Saint-Marcoux D."/>
            <person name="Ullrich K.K."/>
            <person name="Haas F.B."/>
            <person name="Vanderstraeten L."/>
            <person name="Becker D."/>
            <person name="Lang D."/>
            <person name="Vosolsobe S."/>
            <person name="Rombauts S."/>
            <person name="Wilhelmsson P.K.I."/>
            <person name="Janitza P."/>
            <person name="Kern R."/>
            <person name="Heyl A."/>
            <person name="Rumpler F."/>
            <person name="Villalobos L.I.A.C."/>
            <person name="Clay J.M."/>
            <person name="Skokan R."/>
            <person name="Toyoda A."/>
            <person name="Suzuki Y."/>
            <person name="Kagoshima H."/>
            <person name="Schijlen E."/>
            <person name="Tajeshwar N."/>
            <person name="Catarino B."/>
            <person name="Hetherington A.J."/>
            <person name="Saltykova A."/>
            <person name="Bonnot C."/>
            <person name="Breuninger H."/>
            <person name="Symeonidi A."/>
            <person name="Radhakrishnan G.V."/>
            <person name="Van Nieuwerburgh F."/>
            <person name="Deforce D."/>
            <person name="Chang C."/>
            <person name="Karol K.G."/>
            <person name="Hedrich R."/>
            <person name="Ulvskov P."/>
            <person name="Glockner G."/>
            <person name="Delwiche C.F."/>
            <person name="Petrasek J."/>
            <person name="Van de Peer Y."/>
            <person name="Friml J."/>
            <person name="Beilby M."/>
            <person name="Dolan L."/>
            <person name="Kohara Y."/>
            <person name="Sugano S."/>
            <person name="Fujiyama A."/>
            <person name="Delaux P.-M."/>
            <person name="Quint M."/>
            <person name="TheiBen G."/>
            <person name="Hagemann M."/>
            <person name="Harholt J."/>
            <person name="Dunand C."/>
            <person name="Zachgo S."/>
            <person name="Langdale J."/>
            <person name="Maumus F."/>
            <person name="Straeten D.V.D."/>
            <person name="Gould S.B."/>
            <person name="Rensing S.A."/>
        </authorList>
    </citation>
    <scope>NUCLEOTIDE SEQUENCE [LARGE SCALE GENOMIC DNA]</scope>
    <source>
        <strain evidence="6 7">S276</strain>
    </source>
</reference>
<dbReference type="FunFam" id="3.40.630.30:FF:000051">
    <property type="entry name" value="N-alpha-acetyltransferase MAK3 isoform A"/>
    <property type="match status" value="1"/>
</dbReference>